<dbReference type="Proteomes" id="UP000059188">
    <property type="component" value="Unassembled WGS sequence"/>
</dbReference>
<evidence type="ECO:0000313" key="2">
    <source>
        <dbReference type="Proteomes" id="UP000059188"/>
    </source>
</evidence>
<dbReference type="STRING" id="1108050.A0A0B7FLN9"/>
<organism evidence="1 2">
    <name type="scientific">Thanatephorus cucumeris (strain AG1-IB / isolate 7/3/14)</name>
    <name type="common">Lettuce bottom rot fungus</name>
    <name type="synonym">Rhizoctonia solani</name>
    <dbReference type="NCBI Taxonomy" id="1108050"/>
    <lineage>
        <taxon>Eukaryota</taxon>
        <taxon>Fungi</taxon>
        <taxon>Dikarya</taxon>
        <taxon>Basidiomycota</taxon>
        <taxon>Agaricomycotina</taxon>
        <taxon>Agaricomycetes</taxon>
        <taxon>Cantharellales</taxon>
        <taxon>Ceratobasidiaceae</taxon>
        <taxon>Rhizoctonia</taxon>
        <taxon>Rhizoctonia solani AG-1</taxon>
    </lineage>
</organism>
<keyword evidence="2" id="KW-1185">Reference proteome</keyword>
<dbReference type="OrthoDB" id="417125at2759"/>
<gene>
    <name evidence="1" type="ORF">RSOLAG1IB_08656</name>
</gene>
<sequence>MGSHPLINPPGSCFQYNTSSALSPNATGVGIWLPVEDAGHRCAIPAILCPQIDVHELDLTLIDLSPTMAKPNTSHITGSHALALHLVPLPFRGHEFNFVVCNTHHWRLHLTKRYPSGTEPICSSLSPSWRSMLCDHEVLS</sequence>
<evidence type="ECO:0000313" key="1">
    <source>
        <dbReference type="EMBL" id="CEL58580.1"/>
    </source>
</evidence>
<dbReference type="AlphaFoldDB" id="A0A0B7FLN9"/>
<accession>A0A0B7FLN9</accession>
<proteinExistence type="predicted"/>
<reference evidence="1 2" key="1">
    <citation type="submission" date="2014-11" db="EMBL/GenBank/DDBJ databases">
        <authorList>
            <person name="Wibberg Daniel"/>
        </authorList>
    </citation>
    <scope>NUCLEOTIDE SEQUENCE [LARGE SCALE GENOMIC DNA]</scope>
    <source>
        <strain evidence="1">Rhizoctonia solani AG1-IB 7/3/14</strain>
    </source>
</reference>
<protein>
    <submittedName>
        <fullName evidence="1">Uncharacterized protein</fullName>
    </submittedName>
</protein>
<dbReference type="EMBL" id="LN679131">
    <property type="protein sequence ID" value="CEL58580.1"/>
    <property type="molecule type" value="Genomic_DNA"/>
</dbReference>
<name>A0A0B7FLN9_THACB</name>